<dbReference type="OrthoDB" id="354304at2759"/>
<dbReference type="PANTHER" id="PTHR46517">
    <property type="entry name" value="FRUCTOSE-2,6-BISPHOSPHATASE TIGAR"/>
    <property type="match status" value="1"/>
</dbReference>
<sequence length="264" mass="29832">MDSSSSSGPEGSSPIQELSTTLEASTAATSVQQRRCLVISLIRHAQCVSNATKAWNEDDDPDPLTEVGRFQAESLGKEWANTRIDYLMSSPLERAHDTAKALSDHNETHPEVHTLSLLVERQYGRRVPQLMRYNQRAGREELTGRSAYSFGVVLEGAVLRGEIVIRSVLQTRGVISEPPEFFTNKKTTTTPAVLPDGIPHVVIVSHNVFLSELYEKLHYWGGDYKETKCDYRNAGWSRHILWYDENSDELDVFDMKFCAERWGQ</sequence>
<reference evidence="3" key="1">
    <citation type="journal article" date="2020" name="Nat. Commun.">
        <title>Large-scale genome sequencing of mycorrhizal fungi provides insights into the early evolution of symbiotic traits.</title>
        <authorList>
            <person name="Miyauchi S."/>
            <person name="Kiss E."/>
            <person name="Kuo A."/>
            <person name="Drula E."/>
            <person name="Kohler A."/>
            <person name="Sanchez-Garcia M."/>
            <person name="Morin E."/>
            <person name="Andreopoulos B."/>
            <person name="Barry K.W."/>
            <person name="Bonito G."/>
            <person name="Buee M."/>
            <person name="Carver A."/>
            <person name="Chen C."/>
            <person name="Cichocki N."/>
            <person name="Clum A."/>
            <person name="Culley D."/>
            <person name="Crous P.W."/>
            <person name="Fauchery L."/>
            <person name="Girlanda M."/>
            <person name="Hayes R.D."/>
            <person name="Keri Z."/>
            <person name="LaButti K."/>
            <person name="Lipzen A."/>
            <person name="Lombard V."/>
            <person name="Magnuson J."/>
            <person name="Maillard F."/>
            <person name="Murat C."/>
            <person name="Nolan M."/>
            <person name="Ohm R.A."/>
            <person name="Pangilinan J."/>
            <person name="Pereira M.F."/>
            <person name="Perotto S."/>
            <person name="Peter M."/>
            <person name="Pfister S."/>
            <person name="Riley R."/>
            <person name="Sitrit Y."/>
            <person name="Stielow J.B."/>
            <person name="Szollosi G."/>
            <person name="Zifcakova L."/>
            <person name="Stursova M."/>
            <person name="Spatafora J.W."/>
            <person name="Tedersoo L."/>
            <person name="Vaario L.M."/>
            <person name="Yamada A."/>
            <person name="Yan M."/>
            <person name="Wang P."/>
            <person name="Xu J."/>
            <person name="Bruns T."/>
            <person name="Baldrian P."/>
            <person name="Vilgalys R."/>
            <person name="Dunand C."/>
            <person name="Henrissat B."/>
            <person name="Grigoriev I.V."/>
            <person name="Hibbett D."/>
            <person name="Nagy L.G."/>
            <person name="Martin F.M."/>
        </authorList>
    </citation>
    <scope>NUCLEOTIDE SEQUENCE</scope>
    <source>
        <strain evidence="3">UP504</strain>
    </source>
</reference>
<dbReference type="GO" id="GO:0043456">
    <property type="term" value="P:regulation of pentose-phosphate shunt"/>
    <property type="evidence" value="ECO:0007669"/>
    <property type="project" value="TreeGrafter"/>
</dbReference>
<dbReference type="AlphaFoldDB" id="A0A9P6AUB9"/>
<feature type="region of interest" description="Disordered" evidence="2">
    <location>
        <begin position="1"/>
        <end position="21"/>
    </location>
</feature>
<proteinExistence type="predicted"/>
<dbReference type="Proteomes" id="UP000886523">
    <property type="component" value="Unassembled WGS sequence"/>
</dbReference>
<dbReference type="GO" id="GO:0004331">
    <property type="term" value="F:fructose-2,6-bisphosphate 2-phosphatase activity"/>
    <property type="evidence" value="ECO:0007669"/>
    <property type="project" value="TreeGrafter"/>
</dbReference>
<dbReference type="InterPro" id="IPR013078">
    <property type="entry name" value="His_Pase_superF_clade-1"/>
</dbReference>
<dbReference type="InterPro" id="IPR029033">
    <property type="entry name" value="His_PPase_superfam"/>
</dbReference>
<dbReference type="Gene3D" id="3.40.50.1240">
    <property type="entry name" value="Phosphoglycerate mutase-like"/>
    <property type="match status" value="1"/>
</dbReference>
<name>A0A9P6AUB9_9AGAM</name>
<keyword evidence="1" id="KW-0378">Hydrolase</keyword>
<keyword evidence="4" id="KW-1185">Reference proteome</keyword>
<evidence type="ECO:0000313" key="3">
    <source>
        <dbReference type="EMBL" id="KAF9512112.1"/>
    </source>
</evidence>
<accession>A0A9P6AUB9</accession>
<dbReference type="CDD" id="cd07067">
    <property type="entry name" value="HP_PGM_like"/>
    <property type="match status" value="1"/>
</dbReference>
<dbReference type="EMBL" id="MU128991">
    <property type="protein sequence ID" value="KAF9512112.1"/>
    <property type="molecule type" value="Genomic_DNA"/>
</dbReference>
<evidence type="ECO:0000256" key="2">
    <source>
        <dbReference type="SAM" id="MobiDB-lite"/>
    </source>
</evidence>
<dbReference type="GO" id="GO:0045820">
    <property type="term" value="P:negative regulation of glycolytic process"/>
    <property type="evidence" value="ECO:0007669"/>
    <property type="project" value="TreeGrafter"/>
</dbReference>
<organism evidence="3 4">
    <name type="scientific">Hydnum rufescens UP504</name>
    <dbReference type="NCBI Taxonomy" id="1448309"/>
    <lineage>
        <taxon>Eukaryota</taxon>
        <taxon>Fungi</taxon>
        <taxon>Dikarya</taxon>
        <taxon>Basidiomycota</taxon>
        <taxon>Agaricomycotina</taxon>
        <taxon>Agaricomycetes</taxon>
        <taxon>Cantharellales</taxon>
        <taxon>Hydnaceae</taxon>
        <taxon>Hydnum</taxon>
    </lineage>
</organism>
<dbReference type="Pfam" id="PF00300">
    <property type="entry name" value="His_Phos_1"/>
    <property type="match status" value="1"/>
</dbReference>
<evidence type="ECO:0008006" key="5">
    <source>
        <dbReference type="Google" id="ProtNLM"/>
    </source>
</evidence>
<evidence type="ECO:0000256" key="1">
    <source>
        <dbReference type="ARBA" id="ARBA00022801"/>
    </source>
</evidence>
<comment type="caution">
    <text evidence="3">The sequence shown here is derived from an EMBL/GenBank/DDBJ whole genome shotgun (WGS) entry which is preliminary data.</text>
</comment>
<evidence type="ECO:0000313" key="4">
    <source>
        <dbReference type="Proteomes" id="UP000886523"/>
    </source>
</evidence>
<gene>
    <name evidence="3" type="ORF">BS47DRAFT_1345919</name>
</gene>
<protein>
    <recommendedName>
        <fullName evidence="5">Phosphoglycerate mutase-like protein</fullName>
    </recommendedName>
</protein>
<dbReference type="SUPFAM" id="SSF53254">
    <property type="entry name" value="Phosphoglycerate mutase-like"/>
    <property type="match status" value="1"/>
</dbReference>
<dbReference type="SMART" id="SM00855">
    <property type="entry name" value="PGAM"/>
    <property type="match status" value="1"/>
</dbReference>
<dbReference type="GO" id="GO:0005829">
    <property type="term" value="C:cytosol"/>
    <property type="evidence" value="ECO:0007669"/>
    <property type="project" value="TreeGrafter"/>
</dbReference>
<dbReference type="InterPro" id="IPR051695">
    <property type="entry name" value="Phosphoglycerate_Mutase"/>
</dbReference>
<dbReference type="PANTHER" id="PTHR46517:SF1">
    <property type="entry name" value="FRUCTOSE-2,6-BISPHOSPHATASE TIGAR"/>
    <property type="match status" value="1"/>
</dbReference>